<dbReference type="Pfam" id="PF00107">
    <property type="entry name" value="ADH_zinc_N"/>
    <property type="match status" value="1"/>
</dbReference>
<keyword evidence="1" id="KW-0521">NADP</keyword>
<dbReference type="SUPFAM" id="SSF51735">
    <property type="entry name" value="NAD(P)-binding Rossmann-fold domains"/>
    <property type="match status" value="1"/>
</dbReference>
<dbReference type="Pfam" id="PF08240">
    <property type="entry name" value="ADH_N"/>
    <property type="match status" value="1"/>
</dbReference>
<dbReference type="CDD" id="cd08253">
    <property type="entry name" value="zeta_crystallin"/>
    <property type="match status" value="1"/>
</dbReference>
<organism evidence="3 4">
    <name type="scientific">Fuerstiella marisgermanici</name>
    <dbReference type="NCBI Taxonomy" id="1891926"/>
    <lineage>
        <taxon>Bacteria</taxon>
        <taxon>Pseudomonadati</taxon>
        <taxon>Planctomycetota</taxon>
        <taxon>Planctomycetia</taxon>
        <taxon>Planctomycetales</taxon>
        <taxon>Planctomycetaceae</taxon>
        <taxon>Fuerstiella</taxon>
    </lineage>
</organism>
<dbReference type="Proteomes" id="UP000187735">
    <property type="component" value="Chromosome"/>
</dbReference>
<dbReference type="STRING" id="1891926.Fuma_02018"/>
<dbReference type="GO" id="GO:0016491">
    <property type="term" value="F:oxidoreductase activity"/>
    <property type="evidence" value="ECO:0007669"/>
    <property type="project" value="InterPro"/>
</dbReference>
<sequence>MKAAYITSPCSVAEIQYGDVATPTPSEGQVLVKMAAVAVNPIDTYIRSGNVKLDLPQPYVIGCDIAGTVEAVGHGATAFEVGERVWGSNQGLAGRQGTFSEFAAIDERWLYPTPSSVSDKDAAAVSLTGITAHLGLHLHADVQAGDVVFVNGGTGGVGSCVVQIAKAAHATVITTVGSDAKKKAAESLGADVVINYRDENVAEALEKCLPETGPINVWFETLRTPDPETSFRFMAKRGRYILMAGRDARPEFPVGAFYVNDLRAIGFAMFNASADEQREAATALNALMANDQLKPIIGAEFTLAEAAKAHQLQEDNTLSGSGSLSGKIVLTP</sequence>
<dbReference type="InterPro" id="IPR011032">
    <property type="entry name" value="GroES-like_sf"/>
</dbReference>
<feature type="domain" description="Enoyl reductase (ER)" evidence="2">
    <location>
        <begin position="11"/>
        <end position="330"/>
    </location>
</feature>
<dbReference type="InterPro" id="IPR020843">
    <property type="entry name" value="ER"/>
</dbReference>
<gene>
    <name evidence="3" type="ORF">Fuma_02018</name>
</gene>
<dbReference type="KEGG" id="fmr:Fuma_02018"/>
<name>A0A1P8WEG1_9PLAN</name>
<protein>
    <submittedName>
        <fullName evidence="3">Zinc-type alcohol dehydrogenase-like protein</fullName>
    </submittedName>
</protein>
<dbReference type="InterPro" id="IPR036291">
    <property type="entry name" value="NAD(P)-bd_dom_sf"/>
</dbReference>
<dbReference type="InterPro" id="IPR013154">
    <property type="entry name" value="ADH-like_N"/>
</dbReference>
<evidence type="ECO:0000256" key="1">
    <source>
        <dbReference type="ARBA" id="ARBA00022857"/>
    </source>
</evidence>
<evidence type="ECO:0000313" key="3">
    <source>
        <dbReference type="EMBL" id="APZ92407.1"/>
    </source>
</evidence>
<evidence type="ECO:0000313" key="4">
    <source>
        <dbReference type="Proteomes" id="UP000187735"/>
    </source>
</evidence>
<dbReference type="Gene3D" id="3.90.180.10">
    <property type="entry name" value="Medium-chain alcohol dehydrogenases, catalytic domain"/>
    <property type="match status" value="1"/>
</dbReference>
<dbReference type="InterPro" id="IPR013149">
    <property type="entry name" value="ADH-like_C"/>
</dbReference>
<dbReference type="AlphaFoldDB" id="A0A1P8WEG1"/>
<dbReference type="OrthoDB" id="9787435at2"/>
<accession>A0A1P8WEG1</accession>
<dbReference type="PANTHER" id="PTHR44154:SF1">
    <property type="entry name" value="QUINONE OXIDOREDUCTASE"/>
    <property type="match status" value="1"/>
</dbReference>
<proteinExistence type="predicted"/>
<dbReference type="RefSeq" id="WP_077024033.1">
    <property type="nucleotide sequence ID" value="NZ_CP017641.1"/>
</dbReference>
<dbReference type="SMART" id="SM00829">
    <property type="entry name" value="PKS_ER"/>
    <property type="match status" value="1"/>
</dbReference>
<dbReference type="PANTHER" id="PTHR44154">
    <property type="entry name" value="QUINONE OXIDOREDUCTASE"/>
    <property type="match status" value="1"/>
</dbReference>
<evidence type="ECO:0000259" key="2">
    <source>
        <dbReference type="SMART" id="SM00829"/>
    </source>
</evidence>
<reference evidence="3 4" key="1">
    <citation type="journal article" date="2016" name="Front. Microbiol.">
        <title>Fuerstia marisgermanicae gen. nov., sp. nov., an Unusual Member of the Phylum Planctomycetes from the German Wadden Sea.</title>
        <authorList>
            <person name="Kohn T."/>
            <person name="Heuer A."/>
            <person name="Jogler M."/>
            <person name="Vollmers J."/>
            <person name="Boedeker C."/>
            <person name="Bunk B."/>
            <person name="Rast P."/>
            <person name="Borchert D."/>
            <person name="Glockner I."/>
            <person name="Freese H.M."/>
            <person name="Klenk H.P."/>
            <person name="Overmann J."/>
            <person name="Kaster A.K."/>
            <person name="Rohde M."/>
            <person name="Wiegand S."/>
            <person name="Jogler C."/>
        </authorList>
    </citation>
    <scope>NUCLEOTIDE SEQUENCE [LARGE SCALE GENOMIC DNA]</scope>
    <source>
        <strain evidence="3 4">NH11</strain>
    </source>
</reference>
<dbReference type="EMBL" id="CP017641">
    <property type="protein sequence ID" value="APZ92407.1"/>
    <property type="molecule type" value="Genomic_DNA"/>
</dbReference>
<dbReference type="InterPro" id="IPR051603">
    <property type="entry name" value="Zinc-ADH_QOR/CCCR"/>
</dbReference>
<keyword evidence="4" id="KW-1185">Reference proteome</keyword>
<dbReference type="Gene3D" id="3.40.50.720">
    <property type="entry name" value="NAD(P)-binding Rossmann-like Domain"/>
    <property type="match status" value="1"/>
</dbReference>
<dbReference type="SUPFAM" id="SSF50129">
    <property type="entry name" value="GroES-like"/>
    <property type="match status" value="1"/>
</dbReference>